<dbReference type="EC" id="3.5.1.44" evidence="3"/>
<dbReference type="OrthoDB" id="9793421at2"/>
<evidence type="ECO:0000256" key="5">
    <source>
        <dbReference type="PROSITE-ProRule" id="PRU00169"/>
    </source>
</evidence>
<keyword evidence="3 5" id="KW-0597">Phosphoprotein</keyword>
<dbReference type="EC" id="3.1.1.61" evidence="3"/>
<comment type="subcellular location">
    <subcellularLocation>
        <location evidence="3">Cytoplasm</location>
    </subcellularLocation>
</comment>
<dbReference type="SUPFAM" id="SSF52738">
    <property type="entry name" value="Methylesterase CheB, C-terminal domain"/>
    <property type="match status" value="1"/>
</dbReference>
<feature type="active site" evidence="3 4">
    <location>
        <position position="313"/>
    </location>
</feature>
<dbReference type="Pfam" id="PF00072">
    <property type="entry name" value="Response_reg"/>
    <property type="match status" value="1"/>
</dbReference>
<keyword evidence="3 4" id="KW-0145">Chemotaxis</keyword>
<dbReference type="SMART" id="SM00448">
    <property type="entry name" value="REC"/>
    <property type="match status" value="1"/>
</dbReference>
<dbReference type="PANTHER" id="PTHR42872">
    <property type="entry name" value="PROTEIN-GLUTAMATE METHYLESTERASE/PROTEIN-GLUTAMINE GLUTAMINASE"/>
    <property type="match status" value="1"/>
</dbReference>
<comment type="catalytic activity">
    <reaction evidence="3">
        <text>L-glutaminyl-[protein] + H2O = L-glutamyl-[protein] + NH4(+)</text>
        <dbReference type="Rhea" id="RHEA:16441"/>
        <dbReference type="Rhea" id="RHEA-COMP:10207"/>
        <dbReference type="Rhea" id="RHEA-COMP:10208"/>
        <dbReference type="ChEBI" id="CHEBI:15377"/>
        <dbReference type="ChEBI" id="CHEBI:28938"/>
        <dbReference type="ChEBI" id="CHEBI:29973"/>
        <dbReference type="ChEBI" id="CHEBI:30011"/>
        <dbReference type="EC" id="3.5.1.44"/>
    </reaction>
</comment>
<evidence type="ECO:0000256" key="4">
    <source>
        <dbReference type="PROSITE-ProRule" id="PRU00050"/>
    </source>
</evidence>
<feature type="active site" evidence="3 4">
    <location>
        <position position="216"/>
    </location>
</feature>
<feature type="domain" description="Response regulatory" evidence="6">
    <location>
        <begin position="5"/>
        <end position="122"/>
    </location>
</feature>
<dbReference type="Gene3D" id="3.40.50.2300">
    <property type="match status" value="1"/>
</dbReference>
<dbReference type="KEGG" id="pcor:KS4_36140"/>
<dbReference type="GO" id="GO:0050568">
    <property type="term" value="F:protein-glutamine glutaminase activity"/>
    <property type="evidence" value="ECO:0007669"/>
    <property type="project" value="UniProtKB-UniRule"/>
</dbReference>
<dbReference type="CDD" id="cd17541">
    <property type="entry name" value="REC_CheB-like"/>
    <property type="match status" value="1"/>
</dbReference>
<comment type="PTM">
    <text evidence="3">Phosphorylated by CheA. Phosphorylation of the N-terminal regulatory domain activates the methylesterase activity.</text>
</comment>
<dbReference type="EMBL" id="CP036425">
    <property type="protein sequence ID" value="QDU35531.1"/>
    <property type="molecule type" value="Genomic_DNA"/>
</dbReference>
<feature type="modified residue" description="4-aspartylphosphate" evidence="3 5">
    <location>
        <position position="56"/>
    </location>
</feature>
<dbReference type="SUPFAM" id="SSF52172">
    <property type="entry name" value="CheY-like"/>
    <property type="match status" value="1"/>
</dbReference>
<dbReference type="GO" id="GO:0005737">
    <property type="term" value="C:cytoplasm"/>
    <property type="evidence" value="ECO:0007669"/>
    <property type="project" value="UniProtKB-SubCell"/>
</dbReference>
<keyword evidence="9" id="KW-1185">Reference proteome</keyword>
<evidence type="ECO:0000313" key="9">
    <source>
        <dbReference type="Proteomes" id="UP000317369"/>
    </source>
</evidence>
<keyword evidence="3" id="KW-0963">Cytoplasm</keyword>
<dbReference type="InterPro" id="IPR008248">
    <property type="entry name" value="CheB-like"/>
</dbReference>
<dbReference type="Gene3D" id="3.40.50.180">
    <property type="entry name" value="Methylesterase CheB, C-terminal domain"/>
    <property type="match status" value="1"/>
</dbReference>
<gene>
    <name evidence="8" type="primary">cheB1</name>
    <name evidence="3" type="synonym">cheB</name>
    <name evidence="8" type="ORF">KS4_36140</name>
</gene>
<dbReference type="PANTHER" id="PTHR42872:SF3">
    <property type="entry name" value="PROTEIN-GLUTAMATE METHYLESTERASE_PROTEIN-GLUTAMINE GLUTAMINASE 1"/>
    <property type="match status" value="1"/>
</dbReference>
<reference evidence="8 9" key="1">
    <citation type="submission" date="2019-02" db="EMBL/GenBank/DDBJ databases">
        <title>Deep-cultivation of Planctomycetes and their phenomic and genomic characterization uncovers novel biology.</title>
        <authorList>
            <person name="Wiegand S."/>
            <person name="Jogler M."/>
            <person name="Boedeker C."/>
            <person name="Pinto D."/>
            <person name="Vollmers J."/>
            <person name="Rivas-Marin E."/>
            <person name="Kohn T."/>
            <person name="Peeters S.H."/>
            <person name="Heuer A."/>
            <person name="Rast P."/>
            <person name="Oberbeckmann S."/>
            <person name="Bunk B."/>
            <person name="Jeske O."/>
            <person name="Meyerdierks A."/>
            <person name="Storesund J.E."/>
            <person name="Kallscheuer N."/>
            <person name="Luecker S."/>
            <person name="Lage O.M."/>
            <person name="Pohl T."/>
            <person name="Merkel B.J."/>
            <person name="Hornburger P."/>
            <person name="Mueller R.-W."/>
            <person name="Bruemmer F."/>
            <person name="Labrenz M."/>
            <person name="Spormann A.M."/>
            <person name="Op den Camp H."/>
            <person name="Overmann J."/>
            <person name="Amann R."/>
            <person name="Jetten M.S.M."/>
            <person name="Mascher T."/>
            <person name="Medema M.H."/>
            <person name="Devos D.P."/>
            <person name="Kaster A.-K."/>
            <person name="Ovreas L."/>
            <person name="Rohde M."/>
            <person name="Galperin M.Y."/>
            <person name="Jogler C."/>
        </authorList>
    </citation>
    <scope>NUCLEOTIDE SEQUENCE [LARGE SCALE GENOMIC DNA]</scope>
    <source>
        <strain evidence="8 9">KS4</strain>
    </source>
</reference>
<evidence type="ECO:0000313" key="8">
    <source>
        <dbReference type="EMBL" id="QDU35531.1"/>
    </source>
</evidence>
<comment type="domain">
    <text evidence="3">Contains a C-terminal catalytic domain, and an N-terminal region which modulates catalytic activity.</text>
</comment>
<feature type="active site" evidence="3 4">
    <location>
        <position position="189"/>
    </location>
</feature>
<proteinExistence type="inferred from homology"/>
<dbReference type="InterPro" id="IPR000673">
    <property type="entry name" value="Sig_transdc_resp-reg_Me-estase"/>
</dbReference>
<dbReference type="GO" id="GO:0008984">
    <property type="term" value="F:protein-glutamate methylesterase activity"/>
    <property type="evidence" value="ECO:0007669"/>
    <property type="project" value="UniProtKB-UniRule"/>
</dbReference>
<evidence type="ECO:0000256" key="1">
    <source>
        <dbReference type="ARBA" id="ARBA00022801"/>
    </source>
</evidence>
<dbReference type="NCBIfam" id="NF001965">
    <property type="entry name" value="PRK00742.1"/>
    <property type="match status" value="1"/>
</dbReference>
<organism evidence="8 9">
    <name type="scientific">Poriferisphaera corsica</name>
    <dbReference type="NCBI Taxonomy" id="2528020"/>
    <lineage>
        <taxon>Bacteria</taxon>
        <taxon>Pseudomonadati</taxon>
        <taxon>Planctomycetota</taxon>
        <taxon>Phycisphaerae</taxon>
        <taxon>Phycisphaerales</taxon>
        <taxon>Phycisphaeraceae</taxon>
        <taxon>Poriferisphaera</taxon>
    </lineage>
</organism>
<dbReference type="InterPro" id="IPR001789">
    <property type="entry name" value="Sig_transdc_resp-reg_receiver"/>
</dbReference>
<dbReference type="HAMAP" id="MF_00099">
    <property type="entry name" value="CheB_chemtxs"/>
    <property type="match status" value="1"/>
</dbReference>
<comment type="function">
    <text evidence="3">Involved in chemotaxis. Part of a chemotaxis signal transduction system that modulates chemotaxis in response to various stimuli. Catalyzes the demethylation of specific methylglutamate residues introduced into the chemoreceptors (methyl-accepting chemotaxis proteins or MCP) by CheR. Also mediates the irreversible deamidation of specific glutamine residues to glutamic acid.</text>
</comment>
<sequence length="376" mass="41024">MKKIKVLVVDDSAFMRRAISGMFEDESDMQVIKIARNGKEAVEYAKEFQPDIITLDIEMPEMDGLTALRRIMRQSPTNVIMISSLTTEGSVASLQALRLGAADVLAKDHATFSTNIQNIKGKLLELCRALAKNNRFRKSSTTTSTAKPLTSARARLLAAMDSKKDITDLPLKIPAYTSSQFDIICIGSSTGGPPALESILTQLPEDFKTPIVIAQHMPRLFTESMAVRLNDICAINVKHIDDGMNIEPGNVYIAPGAKHTHIKKAGLTRRYFRVNDEPTSAVYKPSVDALFQSVAQTLGSRALAIVLTGIGEDGKIGALELHNKGSKIIAQYPDSCVVYGMPKAVTNEKIIDASLSPDNIGQCLKNTLHNQQRKAS</sequence>
<dbReference type="CDD" id="cd16432">
    <property type="entry name" value="CheB_Rec"/>
    <property type="match status" value="1"/>
</dbReference>
<evidence type="ECO:0000259" key="6">
    <source>
        <dbReference type="PROSITE" id="PS50110"/>
    </source>
</evidence>
<dbReference type="AlphaFoldDB" id="A0A517YZ68"/>
<keyword evidence="1 3" id="KW-0378">Hydrolase</keyword>
<dbReference type="GO" id="GO:0006935">
    <property type="term" value="P:chemotaxis"/>
    <property type="evidence" value="ECO:0007669"/>
    <property type="project" value="UniProtKB-UniRule"/>
</dbReference>
<dbReference type="PROSITE" id="PS50110">
    <property type="entry name" value="RESPONSE_REGULATORY"/>
    <property type="match status" value="1"/>
</dbReference>
<dbReference type="Proteomes" id="UP000317369">
    <property type="component" value="Chromosome"/>
</dbReference>
<comment type="catalytic activity">
    <reaction evidence="2 3">
        <text>[protein]-L-glutamate 5-O-methyl ester + H2O = L-glutamyl-[protein] + methanol + H(+)</text>
        <dbReference type="Rhea" id="RHEA:23236"/>
        <dbReference type="Rhea" id="RHEA-COMP:10208"/>
        <dbReference type="Rhea" id="RHEA-COMP:10311"/>
        <dbReference type="ChEBI" id="CHEBI:15377"/>
        <dbReference type="ChEBI" id="CHEBI:15378"/>
        <dbReference type="ChEBI" id="CHEBI:17790"/>
        <dbReference type="ChEBI" id="CHEBI:29973"/>
        <dbReference type="ChEBI" id="CHEBI:82795"/>
        <dbReference type="EC" id="3.1.1.61"/>
    </reaction>
</comment>
<dbReference type="Pfam" id="PF01339">
    <property type="entry name" value="CheB_methylest"/>
    <property type="match status" value="1"/>
</dbReference>
<dbReference type="InterPro" id="IPR011006">
    <property type="entry name" value="CheY-like_superfamily"/>
</dbReference>
<evidence type="ECO:0000256" key="3">
    <source>
        <dbReference type="HAMAP-Rule" id="MF_00099"/>
    </source>
</evidence>
<feature type="domain" description="CheB-type methylesterase" evidence="7">
    <location>
        <begin position="177"/>
        <end position="371"/>
    </location>
</feature>
<dbReference type="PIRSF" id="PIRSF000876">
    <property type="entry name" value="RR_chemtxs_CheB"/>
    <property type="match status" value="1"/>
</dbReference>
<comment type="similarity">
    <text evidence="3">Belongs to the CheB family.</text>
</comment>
<dbReference type="InterPro" id="IPR035909">
    <property type="entry name" value="CheB_C"/>
</dbReference>
<dbReference type="GO" id="GO:0000156">
    <property type="term" value="F:phosphorelay response regulator activity"/>
    <property type="evidence" value="ECO:0007669"/>
    <property type="project" value="InterPro"/>
</dbReference>
<dbReference type="RefSeq" id="WP_145081026.1">
    <property type="nucleotide sequence ID" value="NZ_CP036425.1"/>
</dbReference>
<evidence type="ECO:0000259" key="7">
    <source>
        <dbReference type="PROSITE" id="PS50122"/>
    </source>
</evidence>
<protein>
    <recommendedName>
        <fullName evidence="3">Protein-glutamate methylesterase/protein-glutamine glutaminase</fullName>
        <ecNumber evidence="3">3.1.1.61</ecNumber>
        <ecNumber evidence="3">3.5.1.44</ecNumber>
    </recommendedName>
</protein>
<name>A0A517YZ68_9BACT</name>
<accession>A0A517YZ68</accession>
<evidence type="ECO:0000256" key="2">
    <source>
        <dbReference type="ARBA" id="ARBA00048267"/>
    </source>
</evidence>
<dbReference type="PROSITE" id="PS50122">
    <property type="entry name" value="CHEB"/>
    <property type="match status" value="1"/>
</dbReference>